<proteinExistence type="predicted"/>
<dbReference type="EMBL" id="SNRW01003211">
    <property type="protein sequence ID" value="KAA6390459.1"/>
    <property type="molecule type" value="Genomic_DNA"/>
</dbReference>
<evidence type="ECO:0000313" key="2">
    <source>
        <dbReference type="EMBL" id="KAA6390459.1"/>
    </source>
</evidence>
<gene>
    <name evidence="2" type="ORF">EZS28_014015</name>
</gene>
<protein>
    <submittedName>
        <fullName evidence="2">Uncharacterized protein</fullName>
    </submittedName>
</protein>
<dbReference type="Proteomes" id="UP000324800">
    <property type="component" value="Unassembled WGS sequence"/>
</dbReference>
<accession>A0A5J4W7M6</accession>
<name>A0A5J4W7M6_9EUKA</name>
<feature type="region of interest" description="Disordered" evidence="1">
    <location>
        <begin position="58"/>
        <end position="95"/>
    </location>
</feature>
<evidence type="ECO:0000313" key="3">
    <source>
        <dbReference type="Proteomes" id="UP000324800"/>
    </source>
</evidence>
<comment type="caution">
    <text evidence="2">The sequence shown here is derived from an EMBL/GenBank/DDBJ whole genome shotgun (WGS) entry which is preliminary data.</text>
</comment>
<sequence length="437" mass="49629">MVTSIERNQFCMSISKKQIFDMKKELPEEDKLRLQSIDQALRNLSAPQQETKELDNINEHEVKSKGHYNKNKHRDVERESAKVEPEEGDTTEVGDFLPKYYPHAMGQLIIEPSDTILDQGIRIMKNKANWNSFVLTGCNADPADRDGVWKVGSTSSQFRIQKQQDQAYDYKAPIPDPPILHAIQYSIAYGMFEQRIWGTLTRYNDRWVIVRDNSEVQRCKSVLEPISSNIISVDNNLAFVSIVHQIKVGKSQLHYNNVVLPLPTAPTILWFLLITKIEFEVKGFVLHSSNMLQSSNQKQAYQIQQQINTSIQDIGQLQTDVQVINQELSRQTHFRGYFATNDEILALQSSAMGDNAYSAEDLLVWLYESNWIETNQIVPDQVTPACDTIPSNSIVNGSAGVSTEYSRGDYQHPLQESAVLPQQDTATDEEGVANIYA</sequence>
<reference evidence="2 3" key="1">
    <citation type="submission" date="2019-03" db="EMBL/GenBank/DDBJ databases">
        <title>Single cell metagenomics reveals metabolic interactions within the superorganism composed of flagellate Streblomastix strix and complex community of Bacteroidetes bacteria on its surface.</title>
        <authorList>
            <person name="Treitli S.C."/>
            <person name="Kolisko M."/>
            <person name="Husnik F."/>
            <person name="Keeling P."/>
            <person name="Hampl V."/>
        </authorList>
    </citation>
    <scope>NUCLEOTIDE SEQUENCE [LARGE SCALE GENOMIC DNA]</scope>
    <source>
        <strain evidence="2">ST1C</strain>
    </source>
</reference>
<feature type="compositionally biased region" description="Basic and acidic residues" evidence="1">
    <location>
        <begin position="74"/>
        <end position="85"/>
    </location>
</feature>
<organism evidence="2 3">
    <name type="scientific">Streblomastix strix</name>
    <dbReference type="NCBI Taxonomy" id="222440"/>
    <lineage>
        <taxon>Eukaryota</taxon>
        <taxon>Metamonada</taxon>
        <taxon>Preaxostyla</taxon>
        <taxon>Oxymonadida</taxon>
        <taxon>Streblomastigidae</taxon>
        <taxon>Streblomastix</taxon>
    </lineage>
</organism>
<evidence type="ECO:0000256" key="1">
    <source>
        <dbReference type="SAM" id="MobiDB-lite"/>
    </source>
</evidence>
<dbReference type="AlphaFoldDB" id="A0A5J4W7M6"/>